<keyword evidence="2" id="KW-1185">Reference proteome</keyword>
<protein>
    <submittedName>
        <fullName evidence="1">Uncharacterized protein</fullName>
    </submittedName>
</protein>
<name>A0A2A5L1E1_9HYPH</name>
<reference evidence="1 2" key="1">
    <citation type="submission" date="2017-09" db="EMBL/GenBank/DDBJ databases">
        <title>Comparative genomics of rhizobia isolated from Phaseolus vulgaris in China.</title>
        <authorList>
            <person name="Tong W."/>
        </authorList>
    </citation>
    <scope>NUCLEOTIDE SEQUENCE [LARGE SCALE GENOMIC DNA]</scope>
    <source>
        <strain evidence="1 2">L101</strain>
    </source>
</reference>
<dbReference type="AlphaFoldDB" id="A0A2A5L1E1"/>
<comment type="caution">
    <text evidence="1">The sequence shown here is derived from an EMBL/GenBank/DDBJ whole genome shotgun (WGS) entry which is preliminary data.</text>
</comment>
<evidence type="ECO:0000313" key="1">
    <source>
        <dbReference type="EMBL" id="PCK83082.1"/>
    </source>
</evidence>
<gene>
    <name evidence="1" type="ORF">CPT34_02140</name>
</gene>
<dbReference type="EMBL" id="NXDM01000001">
    <property type="protein sequence ID" value="PCK83082.1"/>
    <property type="molecule type" value="Genomic_DNA"/>
</dbReference>
<accession>A0A2A5L1E1</accession>
<evidence type="ECO:0000313" key="2">
    <source>
        <dbReference type="Proteomes" id="UP000218807"/>
    </source>
</evidence>
<sequence>MTFRNVWTDADFAEMGWHDAVVYSMTFPQADFVIRFDVDYIFQWHWTDKNIRGWDAAPCTLEFLNVSNLQVALDWQMQGDTSIQDITRQNSRPSPNGKFTLWDYRVELDVGNIGFSATGFTQTARTPPTFSTSRSLGRRLIVK</sequence>
<dbReference type="RefSeq" id="WP_096761968.1">
    <property type="nucleotide sequence ID" value="NZ_NXDM01000001.1"/>
</dbReference>
<organism evidence="1 2">
    <name type="scientific">Rhizobium sophoriradicis</name>
    <dbReference type="NCBI Taxonomy" id="1535245"/>
    <lineage>
        <taxon>Bacteria</taxon>
        <taxon>Pseudomonadati</taxon>
        <taxon>Pseudomonadota</taxon>
        <taxon>Alphaproteobacteria</taxon>
        <taxon>Hyphomicrobiales</taxon>
        <taxon>Rhizobiaceae</taxon>
        <taxon>Rhizobium/Agrobacterium group</taxon>
        <taxon>Rhizobium</taxon>
    </lineage>
</organism>
<proteinExistence type="predicted"/>
<dbReference type="Proteomes" id="UP000218807">
    <property type="component" value="Unassembled WGS sequence"/>
</dbReference>